<comment type="cofactor">
    <cofactor evidence="1">
        <name>Ca(2+)</name>
        <dbReference type="ChEBI" id="CHEBI:29108"/>
    </cofactor>
</comment>
<dbReference type="InterPro" id="IPR011013">
    <property type="entry name" value="Gal_mutarotase_sf_dom"/>
</dbReference>
<dbReference type="InterPro" id="IPR014718">
    <property type="entry name" value="GH-type_carb-bd"/>
</dbReference>
<dbReference type="RefSeq" id="WP_255025626.1">
    <property type="nucleotide sequence ID" value="NZ_JANDHW010000002.1"/>
</dbReference>
<evidence type="ECO:0000313" key="9">
    <source>
        <dbReference type="EMBL" id="MCP9610979.1"/>
    </source>
</evidence>
<dbReference type="SUPFAM" id="SSF49863">
    <property type="entry name" value="Hyaluronate lyase-like, C-terminal domain"/>
    <property type="match status" value="1"/>
</dbReference>
<evidence type="ECO:0000313" key="10">
    <source>
        <dbReference type="Proteomes" id="UP001205603"/>
    </source>
</evidence>
<dbReference type="EMBL" id="JANDHW010000002">
    <property type="protein sequence ID" value="MCP9610979.1"/>
    <property type="molecule type" value="Genomic_DNA"/>
</dbReference>
<dbReference type="Pfam" id="PF18962">
    <property type="entry name" value="Por_Secre_tail"/>
    <property type="match status" value="1"/>
</dbReference>
<dbReference type="Gene3D" id="2.60.220.10">
    <property type="entry name" value="Polysaccharide lyase family 8-like, C-terminal"/>
    <property type="match status" value="1"/>
</dbReference>
<dbReference type="Gene3D" id="2.120.10.30">
    <property type="entry name" value="TolB, C-terminal domain"/>
    <property type="match status" value="2"/>
</dbReference>
<dbReference type="Gene3D" id="1.50.10.100">
    <property type="entry name" value="Chondroitin AC/alginate lyase"/>
    <property type="match status" value="1"/>
</dbReference>
<evidence type="ECO:0000256" key="2">
    <source>
        <dbReference type="ARBA" id="ARBA00006699"/>
    </source>
</evidence>
<keyword evidence="10" id="KW-1185">Reference proteome</keyword>
<evidence type="ECO:0000259" key="8">
    <source>
        <dbReference type="Pfam" id="PF18962"/>
    </source>
</evidence>
<evidence type="ECO:0000256" key="3">
    <source>
        <dbReference type="ARBA" id="ARBA00011245"/>
    </source>
</evidence>
<dbReference type="InterPro" id="IPR011042">
    <property type="entry name" value="6-blade_b-propeller_TolB-like"/>
</dbReference>
<proteinExistence type="inferred from homology"/>
<evidence type="ECO:0000259" key="7">
    <source>
        <dbReference type="Pfam" id="PF09093"/>
    </source>
</evidence>
<sequence length="1404" mass="154954">MIGFPHRTFINEFFRGATLIAVLVTVIIDMQAQNSDYEREISLQGVARGLCIQKEILYSTAGNTIVKCDFKSAPQTIIKGLNTPFDVDVDEAGNIYVANRGGKNVEVYSANGVSRYALQIGENVNGVTMGPDGKLYVASLTKISVYRENTLENTIISLTKDKFREVRKVYFDSAGRMYIIDKNTGMIALSGVSGETATVDFIIKKDSRYAYNSLAYMTSLPDGSLLITSDTDFKGGLLGVYRFDLSGNFKNTIGELGSGKSFTSPYGIAADSNGRLFIADGNKIQVWKVTDNEPPVVSDIKISNITRSSVDFSLTSSESGNVYWEIRNDGVQPTADELLNGTRSFSCQANQETIQTLHSPSGSTLRLYFIVRDKAGNTTKVLSGSEFSTLQPLAINYIVPVKKDTDSVTFEVSANDEGTLYYLLKPDDGSCQIPTSDAILQGNSREYPVAGKPLSLDVSLPSTGRYWLYALIQTSGGENSGVYTCTVTSYSDIDLIRKRYIDLLIGDDTTDYSNLSAIDRYNSLLTRFSQASDMAGKYDPDVPDLPEFVLDEKVPGNDIALVRELVGKVLFPLAMAYRLKGPDTQPNIYYHNAGILSEIMKLYKYLSVRNFKTGRELHFTGGGVYLRLTGYFYASMLMREELAKAGMLDEVSDMMEWATRWVVPNSVDIEGGEEDWSASAAGNISRSDGVRTIYNNRLMYILTAGDNVADREEKLSYLTEVLNQAFVPHGAWDGFLKPDYTGYHHLGVWGSAYVTDALQVASQMAFLLHNTVYGIATDPVKHIAEGLKAFGQYSGKYDISRGLCGRFPGHLNDIINQIPAYAYIYYILPEGKLKKEIGGVFANLYDTEYNPVQTGMIRNTACEIIFTGGMGTINICNGLKAVIVPVKEMELNRTFPYAAMQIHRRSDWLATIKGYSKYVWDFETNGSENWYGRNQSFGQLSIYSGKDSEGVVSALASGVGYDGYDWSHIPGTTVPDLSLPEVLADAKAFEWPRFSNEAFAGGVSDGRNGVYGFKFSDRTKGQSSASWTKPKLTALKSYFFFDDLIVALGSDIDNTASDYAAHTTIFQNLLPSPETPTIVNGTQITGLSYVYDQNVESPVYLTDIAGNGYYIPDAKGLHIHRNVQQSVDDKNKNATSGNYATAWINHGRKTKNGGYEYVVWVRGASFISGLANDPDSFYSVLRRDKVAHIVKRGQEKGLSVFASDTLVGDEIISSVSEPCNIWLTSGTDRTILTVSNPDLGYYKKGNEFGCFPVQAWSVPKSKRYMDTKIQPVEITLNGKWNIADASGKVEFIGYNEMENTTILKFNGTGGESVSVPLIYTGSGMENVDTDDRLCVYPNPTSGKLYIRSYEPVNTIIRITDIGGRQVMSVKTNRGETNVCIDLTGFSAGYYFLIADKTIKRILKK</sequence>
<feature type="domain" description="Polysaccharide lyase family 8 central" evidence="6">
    <location>
        <begin position="892"/>
        <end position="1159"/>
    </location>
</feature>
<dbReference type="SUPFAM" id="SSF48230">
    <property type="entry name" value="Chondroitin AC/alginate lyase"/>
    <property type="match status" value="1"/>
</dbReference>
<comment type="subunit">
    <text evidence="3">Monomer.</text>
</comment>
<gene>
    <name evidence="9" type="ORF">NMU02_02585</name>
</gene>
<evidence type="ECO:0000256" key="4">
    <source>
        <dbReference type="ARBA" id="ARBA00022837"/>
    </source>
</evidence>
<dbReference type="InterPro" id="IPR039174">
    <property type="entry name" value="Chondroitin_ABC_lyase"/>
</dbReference>
<dbReference type="InterPro" id="IPR026444">
    <property type="entry name" value="Secre_tail"/>
</dbReference>
<comment type="caution">
    <text evidence="9">The sequence shown here is derived from an EMBL/GenBank/DDBJ whole genome shotgun (WGS) entry which is preliminary data.</text>
</comment>
<feature type="domain" description="Secretion system C-terminal sorting" evidence="8">
    <location>
        <begin position="1335"/>
        <end position="1403"/>
    </location>
</feature>
<reference evidence="9 10" key="1">
    <citation type="submission" date="2022-07" db="EMBL/GenBank/DDBJ databases">
        <title>Fecal culturing of patients with breast cancer.</title>
        <authorList>
            <person name="Teng N.M.Y."/>
            <person name="Kiu R."/>
            <person name="Evans R."/>
            <person name="Baker D.J."/>
            <person name="Zenner C."/>
            <person name="Robinson S.D."/>
            <person name="Hall L.J."/>
        </authorList>
    </citation>
    <scope>NUCLEOTIDE SEQUENCE [LARGE SCALE GENOMIC DNA]</scope>
    <source>
        <strain evidence="9 10">LH1063</strain>
    </source>
</reference>
<comment type="similarity">
    <text evidence="2">Belongs to the polysaccharide lyase 8 family.</text>
</comment>
<dbReference type="Proteomes" id="UP001205603">
    <property type="component" value="Unassembled WGS sequence"/>
</dbReference>
<evidence type="ECO:0000256" key="5">
    <source>
        <dbReference type="ARBA" id="ARBA00023239"/>
    </source>
</evidence>
<dbReference type="InterPro" id="IPR015177">
    <property type="entry name" value="Lyase_catalyt"/>
</dbReference>
<dbReference type="PANTHER" id="PTHR37322">
    <property type="match status" value="1"/>
</dbReference>
<keyword evidence="5" id="KW-0456">Lyase</keyword>
<name>A0ABT1MF59_9BACT</name>
<keyword evidence="4" id="KW-0106">Calcium</keyword>
<dbReference type="SUPFAM" id="SSF101898">
    <property type="entry name" value="NHL repeat"/>
    <property type="match status" value="1"/>
</dbReference>
<evidence type="ECO:0000259" key="6">
    <source>
        <dbReference type="Pfam" id="PF02278"/>
    </source>
</evidence>
<dbReference type="Pfam" id="PF09093">
    <property type="entry name" value="Lyase_catalyt"/>
    <property type="match status" value="1"/>
</dbReference>
<dbReference type="PANTHER" id="PTHR37322:SF3">
    <property type="entry name" value="CHONDROITIN SULFATE ABC EXOLYASE"/>
    <property type="match status" value="1"/>
</dbReference>
<evidence type="ECO:0000256" key="1">
    <source>
        <dbReference type="ARBA" id="ARBA00001913"/>
    </source>
</evidence>
<dbReference type="InterPro" id="IPR003159">
    <property type="entry name" value="Lyase_8_central_dom"/>
</dbReference>
<protein>
    <submittedName>
        <fullName evidence="9">T9SS type A sorting domain-containing protein</fullName>
    </submittedName>
</protein>
<dbReference type="Gene3D" id="2.70.98.10">
    <property type="match status" value="1"/>
</dbReference>
<dbReference type="InterPro" id="IPR008929">
    <property type="entry name" value="Chondroitin_lyas"/>
</dbReference>
<dbReference type="InterPro" id="IPR011071">
    <property type="entry name" value="Lyase_8-like_C"/>
</dbReference>
<feature type="domain" description="Lyase catalytic" evidence="7">
    <location>
        <begin position="628"/>
        <end position="824"/>
    </location>
</feature>
<dbReference type="NCBIfam" id="TIGR04183">
    <property type="entry name" value="Por_Secre_tail"/>
    <property type="match status" value="1"/>
</dbReference>
<accession>A0ABT1MF59</accession>
<dbReference type="Pfam" id="PF02278">
    <property type="entry name" value="Lyase_8"/>
    <property type="match status" value="1"/>
</dbReference>
<organism evidence="9 10">
    <name type="scientific">Coprobacter tertius</name>
    <dbReference type="NCBI Taxonomy" id="2944915"/>
    <lineage>
        <taxon>Bacteria</taxon>
        <taxon>Pseudomonadati</taxon>
        <taxon>Bacteroidota</taxon>
        <taxon>Bacteroidia</taxon>
        <taxon>Bacteroidales</taxon>
        <taxon>Barnesiellaceae</taxon>
        <taxon>Coprobacter</taxon>
    </lineage>
</organism>
<dbReference type="SUPFAM" id="SSF74650">
    <property type="entry name" value="Galactose mutarotase-like"/>
    <property type="match status" value="1"/>
</dbReference>